<evidence type="ECO:0000313" key="5">
    <source>
        <dbReference type="Proteomes" id="UP000078529"/>
    </source>
</evidence>
<dbReference type="InterPro" id="IPR000160">
    <property type="entry name" value="GGDEF_dom"/>
</dbReference>
<sequence>MVALRRRNKQLFHIATRDGLTKVLNRAAFQKSVELRIGPDSRRRAEDDVPHTLLVLDADHFKRINDRLGHGTGDEALSLIAATLRMNVRKDDLVGRLGGEEFAVLLRNAGYEEAMIVAERLRSRINMLEVGPRHQRTRLSVSLGGISFKTKVSFEAVYKIADTNLYKAKTSGRNRVTLSQLGTLRSVGGTHHQIEAKARRA</sequence>
<dbReference type="NCBIfam" id="TIGR00254">
    <property type="entry name" value="GGDEF"/>
    <property type="match status" value="1"/>
</dbReference>
<dbReference type="CDD" id="cd01949">
    <property type="entry name" value="GGDEF"/>
    <property type="match status" value="1"/>
</dbReference>
<dbReference type="AlphaFoldDB" id="A0A175RTZ7"/>
<dbReference type="PATRIC" id="fig|401562.4.peg.547"/>
<reference evidence="4 5" key="1">
    <citation type="journal article" date="2016" name="Front. Microbiol.">
        <title>Genomic Resource of Rice Seed Associated Bacteria.</title>
        <authorList>
            <person name="Midha S."/>
            <person name="Bansal K."/>
            <person name="Sharma S."/>
            <person name="Kumar N."/>
            <person name="Patil P.P."/>
            <person name="Chaudhry V."/>
            <person name="Patil P.B."/>
        </authorList>
    </citation>
    <scope>NUCLEOTIDE SEQUENCE [LARGE SCALE GENOMIC DNA]</scope>
    <source>
        <strain evidence="4 5">NS365</strain>
    </source>
</reference>
<proteinExistence type="predicted"/>
<dbReference type="InterPro" id="IPR029787">
    <property type="entry name" value="Nucleotide_cyclase"/>
</dbReference>
<dbReference type="Proteomes" id="UP000078529">
    <property type="component" value="Unassembled WGS sequence"/>
</dbReference>
<dbReference type="GO" id="GO:0052621">
    <property type="term" value="F:diguanylate cyclase activity"/>
    <property type="evidence" value="ECO:0007669"/>
    <property type="project" value="UniProtKB-EC"/>
</dbReference>
<dbReference type="Gene3D" id="3.30.70.270">
    <property type="match status" value="1"/>
</dbReference>
<evidence type="ECO:0000259" key="3">
    <source>
        <dbReference type="PROSITE" id="PS50887"/>
    </source>
</evidence>
<evidence type="ECO:0000313" key="4">
    <source>
        <dbReference type="EMBL" id="KTR07180.1"/>
    </source>
</evidence>
<name>A0A175RTZ7_9HYPH</name>
<dbReference type="InterPro" id="IPR043128">
    <property type="entry name" value="Rev_trsase/Diguanyl_cyclase"/>
</dbReference>
<dbReference type="PANTHER" id="PTHR45138:SF9">
    <property type="entry name" value="DIGUANYLATE CYCLASE DGCM-RELATED"/>
    <property type="match status" value="1"/>
</dbReference>
<dbReference type="EC" id="2.7.7.65" evidence="1"/>
<protein>
    <recommendedName>
        <fullName evidence="1">diguanylate cyclase</fullName>
        <ecNumber evidence="1">2.7.7.65</ecNumber>
    </recommendedName>
</protein>
<dbReference type="PANTHER" id="PTHR45138">
    <property type="entry name" value="REGULATORY COMPONENTS OF SENSORY TRANSDUCTION SYSTEM"/>
    <property type="match status" value="1"/>
</dbReference>
<feature type="domain" description="GGDEF" evidence="3">
    <location>
        <begin position="49"/>
        <end position="181"/>
    </location>
</feature>
<dbReference type="GO" id="GO:0043709">
    <property type="term" value="P:cell adhesion involved in single-species biofilm formation"/>
    <property type="evidence" value="ECO:0007669"/>
    <property type="project" value="TreeGrafter"/>
</dbReference>
<dbReference type="InterPro" id="IPR050469">
    <property type="entry name" value="Diguanylate_Cyclase"/>
</dbReference>
<accession>A0A175RTZ7</accession>
<organism evidence="4 5">
    <name type="scientific">Aureimonas ureilytica</name>
    <dbReference type="NCBI Taxonomy" id="401562"/>
    <lineage>
        <taxon>Bacteria</taxon>
        <taxon>Pseudomonadati</taxon>
        <taxon>Pseudomonadota</taxon>
        <taxon>Alphaproteobacteria</taxon>
        <taxon>Hyphomicrobiales</taxon>
        <taxon>Aurantimonadaceae</taxon>
        <taxon>Aureimonas</taxon>
    </lineage>
</organism>
<dbReference type="GO" id="GO:0005886">
    <property type="term" value="C:plasma membrane"/>
    <property type="evidence" value="ECO:0007669"/>
    <property type="project" value="TreeGrafter"/>
</dbReference>
<dbReference type="SUPFAM" id="SSF55073">
    <property type="entry name" value="Nucleotide cyclase"/>
    <property type="match status" value="1"/>
</dbReference>
<dbReference type="SMART" id="SM00267">
    <property type="entry name" value="GGDEF"/>
    <property type="match status" value="1"/>
</dbReference>
<evidence type="ECO:0000256" key="2">
    <source>
        <dbReference type="ARBA" id="ARBA00034247"/>
    </source>
</evidence>
<dbReference type="FunFam" id="3.30.70.270:FF:000001">
    <property type="entry name" value="Diguanylate cyclase domain protein"/>
    <property type="match status" value="1"/>
</dbReference>
<gene>
    <name evidence="4" type="ORF">NS365_04845</name>
</gene>
<comment type="caution">
    <text evidence="4">The sequence shown here is derived from an EMBL/GenBank/DDBJ whole genome shotgun (WGS) entry which is preliminary data.</text>
</comment>
<comment type="catalytic activity">
    <reaction evidence="2">
        <text>2 GTP = 3',3'-c-di-GMP + 2 diphosphate</text>
        <dbReference type="Rhea" id="RHEA:24898"/>
        <dbReference type="ChEBI" id="CHEBI:33019"/>
        <dbReference type="ChEBI" id="CHEBI:37565"/>
        <dbReference type="ChEBI" id="CHEBI:58805"/>
        <dbReference type="EC" id="2.7.7.65"/>
    </reaction>
</comment>
<dbReference type="Pfam" id="PF00990">
    <property type="entry name" value="GGDEF"/>
    <property type="match status" value="1"/>
</dbReference>
<evidence type="ECO:0000256" key="1">
    <source>
        <dbReference type="ARBA" id="ARBA00012528"/>
    </source>
</evidence>
<dbReference type="PROSITE" id="PS50887">
    <property type="entry name" value="GGDEF"/>
    <property type="match status" value="1"/>
</dbReference>
<keyword evidence="5" id="KW-1185">Reference proteome</keyword>
<dbReference type="EMBL" id="LDQA01000012">
    <property type="protein sequence ID" value="KTR07180.1"/>
    <property type="molecule type" value="Genomic_DNA"/>
</dbReference>
<dbReference type="GO" id="GO:1902201">
    <property type="term" value="P:negative regulation of bacterial-type flagellum-dependent cell motility"/>
    <property type="evidence" value="ECO:0007669"/>
    <property type="project" value="TreeGrafter"/>
</dbReference>